<comment type="caution">
    <text evidence="1">The sequence shown here is derived from an EMBL/GenBank/DDBJ whole genome shotgun (WGS) entry which is preliminary data.</text>
</comment>
<accession>A0A812IJF7</accession>
<dbReference type="Proteomes" id="UP000604046">
    <property type="component" value="Unassembled WGS sequence"/>
</dbReference>
<keyword evidence="2" id="KW-1185">Reference proteome</keyword>
<name>A0A812IJF7_9DINO</name>
<protein>
    <submittedName>
        <fullName evidence="1">Uncharacterized protein</fullName>
    </submittedName>
</protein>
<reference evidence="1" key="1">
    <citation type="submission" date="2021-02" db="EMBL/GenBank/DDBJ databases">
        <authorList>
            <person name="Dougan E. K."/>
            <person name="Rhodes N."/>
            <person name="Thang M."/>
            <person name="Chan C."/>
        </authorList>
    </citation>
    <scope>NUCLEOTIDE SEQUENCE</scope>
</reference>
<dbReference type="AlphaFoldDB" id="A0A812IJF7"/>
<proteinExistence type="predicted"/>
<gene>
    <name evidence="1" type="ORF">SNAT2548_LOCUS4280</name>
</gene>
<evidence type="ECO:0000313" key="2">
    <source>
        <dbReference type="Proteomes" id="UP000604046"/>
    </source>
</evidence>
<evidence type="ECO:0000313" key="1">
    <source>
        <dbReference type="EMBL" id="CAE7035321.1"/>
    </source>
</evidence>
<dbReference type="EMBL" id="CAJNDS010000262">
    <property type="protein sequence ID" value="CAE7035321.1"/>
    <property type="molecule type" value="Genomic_DNA"/>
</dbReference>
<sequence>MSGLPFVAQEAKPILANGHLRFKSARTCNTHDRKAEAKMLLTVLRKLGVAEKDLQGDHCEIEGVRCWGGVDPEAWSLLEMMFQV</sequence>
<organism evidence="1 2">
    <name type="scientific">Symbiodinium natans</name>
    <dbReference type="NCBI Taxonomy" id="878477"/>
    <lineage>
        <taxon>Eukaryota</taxon>
        <taxon>Sar</taxon>
        <taxon>Alveolata</taxon>
        <taxon>Dinophyceae</taxon>
        <taxon>Suessiales</taxon>
        <taxon>Symbiodiniaceae</taxon>
        <taxon>Symbiodinium</taxon>
    </lineage>
</organism>